<evidence type="ECO:0000313" key="2">
    <source>
        <dbReference type="EMBL" id="MUN41401.1"/>
    </source>
</evidence>
<dbReference type="EMBL" id="WOFH01000014">
    <property type="protein sequence ID" value="MUN41401.1"/>
    <property type="molecule type" value="Genomic_DNA"/>
</dbReference>
<dbReference type="RefSeq" id="WP_156220573.1">
    <property type="nucleotide sequence ID" value="NZ_WOFH01000014.1"/>
</dbReference>
<name>A0A7K1LAD9_9ACTN</name>
<organism evidence="2 3">
    <name type="scientific">Actinomadura litoris</name>
    <dbReference type="NCBI Taxonomy" id="2678616"/>
    <lineage>
        <taxon>Bacteria</taxon>
        <taxon>Bacillati</taxon>
        <taxon>Actinomycetota</taxon>
        <taxon>Actinomycetes</taxon>
        <taxon>Streptosporangiales</taxon>
        <taxon>Thermomonosporaceae</taxon>
        <taxon>Actinomadura</taxon>
    </lineage>
</organism>
<sequence length="186" mass="19945">MSQLQSVPMIEVETVPETEGAVPPVMFNAGEDAEAQAHQIQAMSEGVVHGDTVECLGGHYRVADKVGLMPLLKFAHTASMDVDANDMEGLVAIYDMLRDCLHEDDWKRFERDMTVKKAEADEMMTVVQQAIEVINARPTRQPSGSSSGPPTTGAPSTATSSSPPAPRARPGMDDTLVPVGRLAEAL</sequence>
<gene>
    <name evidence="2" type="ORF">GNZ18_33135</name>
</gene>
<comment type="caution">
    <text evidence="2">The sequence shown here is derived from an EMBL/GenBank/DDBJ whole genome shotgun (WGS) entry which is preliminary data.</text>
</comment>
<evidence type="ECO:0000313" key="3">
    <source>
        <dbReference type="Proteomes" id="UP000432015"/>
    </source>
</evidence>
<protein>
    <submittedName>
        <fullName evidence="2">Uncharacterized protein</fullName>
    </submittedName>
</protein>
<accession>A0A7K1LAD9</accession>
<feature type="compositionally biased region" description="Low complexity" evidence="1">
    <location>
        <begin position="137"/>
        <end position="162"/>
    </location>
</feature>
<dbReference type="AlphaFoldDB" id="A0A7K1LAD9"/>
<evidence type="ECO:0000256" key="1">
    <source>
        <dbReference type="SAM" id="MobiDB-lite"/>
    </source>
</evidence>
<dbReference type="Proteomes" id="UP000432015">
    <property type="component" value="Unassembled WGS sequence"/>
</dbReference>
<proteinExistence type="predicted"/>
<feature type="region of interest" description="Disordered" evidence="1">
    <location>
        <begin position="136"/>
        <end position="186"/>
    </location>
</feature>
<keyword evidence="3" id="KW-1185">Reference proteome</keyword>
<reference evidence="2 3" key="1">
    <citation type="submission" date="2019-11" db="EMBL/GenBank/DDBJ databases">
        <authorList>
            <person name="Cao P."/>
        </authorList>
    </citation>
    <scope>NUCLEOTIDE SEQUENCE [LARGE SCALE GENOMIC DNA]</scope>
    <source>
        <strain evidence="2 3">NEAU-AAG5</strain>
    </source>
</reference>